<gene>
    <name evidence="2" type="ORF">METZ01_LOCUS323821</name>
</gene>
<reference evidence="2" key="1">
    <citation type="submission" date="2018-05" db="EMBL/GenBank/DDBJ databases">
        <authorList>
            <person name="Lanie J.A."/>
            <person name="Ng W.-L."/>
            <person name="Kazmierczak K.M."/>
            <person name="Andrzejewski T.M."/>
            <person name="Davidsen T.M."/>
            <person name="Wayne K.J."/>
            <person name="Tettelin H."/>
            <person name="Glass J.I."/>
            <person name="Rusch D."/>
            <person name="Podicherti R."/>
            <person name="Tsui H.-C.T."/>
            <person name="Winkler M.E."/>
        </authorList>
    </citation>
    <scope>NUCLEOTIDE SEQUENCE</scope>
</reference>
<dbReference type="InterPro" id="IPR026444">
    <property type="entry name" value="Secre_tail"/>
</dbReference>
<dbReference type="Pfam" id="PF18962">
    <property type="entry name" value="Por_Secre_tail"/>
    <property type="match status" value="1"/>
</dbReference>
<accession>A0A382PDM2</accession>
<name>A0A382PDM2_9ZZZZ</name>
<dbReference type="EMBL" id="UINC01106360">
    <property type="protein sequence ID" value="SVC70967.1"/>
    <property type="molecule type" value="Genomic_DNA"/>
</dbReference>
<organism evidence="2">
    <name type="scientific">marine metagenome</name>
    <dbReference type="NCBI Taxonomy" id="408172"/>
    <lineage>
        <taxon>unclassified sequences</taxon>
        <taxon>metagenomes</taxon>
        <taxon>ecological metagenomes</taxon>
    </lineage>
</organism>
<evidence type="ECO:0000259" key="1">
    <source>
        <dbReference type="Pfam" id="PF18962"/>
    </source>
</evidence>
<evidence type="ECO:0000313" key="2">
    <source>
        <dbReference type="EMBL" id="SVC70967.1"/>
    </source>
</evidence>
<protein>
    <recommendedName>
        <fullName evidence="1">Secretion system C-terminal sorting domain-containing protein</fullName>
    </recommendedName>
</protein>
<proteinExistence type="predicted"/>
<feature type="domain" description="Secretion system C-terminal sorting" evidence="1">
    <location>
        <begin position="59"/>
        <end position="135"/>
    </location>
</feature>
<dbReference type="NCBIfam" id="TIGR04183">
    <property type="entry name" value="Por_Secre_tail"/>
    <property type="match status" value="1"/>
</dbReference>
<dbReference type="Gene3D" id="2.60.40.4070">
    <property type="match status" value="1"/>
</dbReference>
<sequence>PLGSACDFNPTDDYNNYGFTAIAGSEPLNLGVHPWNQCPLLSNDNTSGFLPTAFSYKAYPNPFNPYINISYSLPSTEHVDLSIVNLLGQKVKTLVSKTQNPGEYYFIWNGKDINGITMQSGIYFAVINRESGEGVLKITFLK</sequence>
<dbReference type="AlphaFoldDB" id="A0A382PDM2"/>
<feature type="non-terminal residue" evidence="2">
    <location>
        <position position="1"/>
    </location>
</feature>